<name>A0A3N1KUZ6_9PROT</name>
<proteinExistence type="inferred from homology"/>
<evidence type="ECO:0000256" key="1">
    <source>
        <dbReference type="ARBA" id="ARBA00001933"/>
    </source>
</evidence>
<dbReference type="Proteomes" id="UP000278222">
    <property type="component" value="Unassembled WGS sequence"/>
</dbReference>
<accession>A0A3N1KUZ6</accession>
<evidence type="ECO:0000256" key="5">
    <source>
        <dbReference type="PIRSR" id="PIRSR000524-50"/>
    </source>
</evidence>
<comment type="cofactor">
    <cofactor evidence="1 5">
        <name>pyridoxal 5'-phosphate</name>
        <dbReference type="ChEBI" id="CHEBI:597326"/>
    </cofactor>
</comment>
<gene>
    <name evidence="7" type="ORF">EDC65_5020</name>
</gene>
<evidence type="ECO:0000313" key="8">
    <source>
        <dbReference type="Proteomes" id="UP000278222"/>
    </source>
</evidence>
<dbReference type="EMBL" id="RJKX01000018">
    <property type="protein sequence ID" value="ROP81165.1"/>
    <property type="molecule type" value="Genomic_DNA"/>
</dbReference>
<dbReference type="PIRSF" id="PIRSF000524">
    <property type="entry name" value="SPT"/>
    <property type="match status" value="1"/>
</dbReference>
<dbReference type="PANTHER" id="PTHR21152:SF40">
    <property type="entry name" value="ALANINE--GLYOXYLATE AMINOTRANSFERASE"/>
    <property type="match status" value="1"/>
</dbReference>
<dbReference type="InterPro" id="IPR015421">
    <property type="entry name" value="PyrdxlP-dep_Trfase_major"/>
</dbReference>
<dbReference type="PANTHER" id="PTHR21152">
    <property type="entry name" value="AMINOTRANSFERASE CLASS V"/>
    <property type="match status" value="1"/>
</dbReference>
<dbReference type="FunFam" id="3.40.640.10:FF:000054">
    <property type="entry name" value="Serine--glyoxylate aminotransferase"/>
    <property type="match status" value="1"/>
</dbReference>
<dbReference type="Pfam" id="PF00266">
    <property type="entry name" value="Aminotran_5"/>
    <property type="match status" value="1"/>
</dbReference>
<comment type="similarity">
    <text evidence="2">Belongs to the class-V pyridoxal-phosphate-dependent aminotransferase family.</text>
</comment>
<evidence type="ECO:0000256" key="2">
    <source>
        <dbReference type="ARBA" id="ARBA00009236"/>
    </source>
</evidence>
<dbReference type="AlphaFoldDB" id="A0A3N1KUZ6"/>
<evidence type="ECO:0000256" key="4">
    <source>
        <dbReference type="PIRSR" id="PIRSR000524-1"/>
    </source>
</evidence>
<feature type="domain" description="Aminotransferase class V" evidence="6">
    <location>
        <begin position="9"/>
        <end position="331"/>
    </location>
</feature>
<dbReference type="InterPro" id="IPR024169">
    <property type="entry name" value="SP_NH2Trfase/AEP_transaminase"/>
</dbReference>
<dbReference type="OrthoDB" id="389074at2"/>
<dbReference type="Gene3D" id="3.40.640.10">
    <property type="entry name" value="Type I PLP-dependent aspartate aminotransferase-like (Major domain)"/>
    <property type="match status" value="1"/>
</dbReference>
<dbReference type="SUPFAM" id="SSF53383">
    <property type="entry name" value="PLP-dependent transferases"/>
    <property type="match status" value="1"/>
</dbReference>
<sequence length="392" mass="42185">MPVQRGRMFFMNPGPTNIPDRVLRAMHRPALDFAQKEFKAIAEECFVGLKKVFKTEQIMLAYAASGHGAWESAVVNVCSAGDIVLVPETGHFSSSWTQMVEHYGIKVEMVPADWRRGVDPAAVEARLKADVNHEIRAVLQVHNETSTGVAHPVAAIRKAIDAAGHPALYLVDTISSLGSFDFRMDEWGVDVAVGGSQKGLMLPPGMCFTGVSRKALAASQSATLPREYWDWRRMLDGERQARFAGTAPVHLMFGLQESLRMIEEETLDGVFARHARLGAAARACVKAWSAGGGPELFCTNPDLVSDSVTAVQVPDGSDANKLREVCAERFNVSFGGGLSRLNGKVFRIGHMGDLNEPMLMGALTAAEMGLDLAGIPHGKGGVEAAMASLKAA</sequence>
<dbReference type="GO" id="GO:0008453">
    <property type="term" value="F:alanine-glyoxylate transaminase activity"/>
    <property type="evidence" value="ECO:0007669"/>
    <property type="project" value="TreeGrafter"/>
</dbReference>
<dbReference type="GO" id="GO:0019265">
    <property type="term" value="P:glycine biosynthetic process, by transamination of glyoxylate"/>
    <property type="evidence" value="ECO:0007669"/>
    <property type="project" value="TreeGrafter"/>
</dbReference>
<keyword evidence="3 5" id="KW-0663">Pyridoxal phosphate</keyword>
<reference evidence="7 8" key="1">
    <citation type="submission" date="2018-11" db="EMBL/GenBank/DDBJ databases">
        <title>Genomic Encyclopedia of Type Strains, Phase IV (KMG-IV): sequencing the most valuable type-strain genomes for metagenomic binning, comparative biology and taxonomic classification.</title>
        <authorList>
            <person name="Goeker M."/>
        </authorList>
    </citation>
    <scope>NUCLEOTIDE SEQUENCE [LARGE SCALE GENOMIC DNA]</scope>
    <source>
        <strain evidence="7 8">DSM 5900</strain>
    </source>
</reference>
<feature type="binding site" evidence="4">
    <location>
        <position position="347"/>
    </location>
    <ligand>
        <name>substrate</name>
    </ligand>
</feature>
<dbReference type="InterPro" id="IPR015422">
    <property type="entry name" value="PyrdxlP-dep_Trfase_small"/>
</dbReference>
<dbReference type="Gene3D" id="3.90.1150.10">
    <property type="entry name" value="Aspartate Aminotransferase, domain 1"/>
    <property type="match status" value="1"/>
</dbReference>
<dbReference type="RefSeq" id="WP_123694820.1">
    <property type="nucleotide sequence ID" value="NZ_AP019700.1"/>
</dbReference>
<dbReference type="InterPro" id="IPR015424">
    <property type="entry name" value="PyrdxlP-dep_Trfase"/>
</dbReference>
<feature type="modified residue" description="N6-(pyridoxal phosphate)lysine" evidence="5">
    <location>
        <position position="198"/>
    </location>
</feature>
<protein>
    <submittedName>
        <fullName evidence="7">Alanine-glyoxylate transaminase/serine-glyoxylate transaminase/serine-pyruvate transaminase</fullName>
    </submittedName>
</protein>
<evidence type="ECO:0000313" key="7">
    <source>
        <dbReference type="EMBL" id="ROP81165.1"/>
    </source>
</evidence>
<keyword evidence="8" id="KW-1185">Reference proteome</keyword>
<keyword evidence="7" id="KW-0670">Pyruvate</keyword>
<evidence type="ECO:0000259" key="6">
    <source>
        <dbReference type="Pfam" id="PF00266"/>
    </source>
</evidence>
<organism evidence="7 8">
    <name type="scientific">Stella humosa</name>
    <dbReference type="NCBI Taxonomy" id="94"/>
    <lineage>
        <taxon>Bacteria</taxon>
        <taxon>Pseudomonadati</taxon>
        <taxon>Pseudomonadota</taxon>
        <taxon>Alphaproteobacteria</taxon>
        <taxon>Rhodospirillales</taxon>
        <taxon>Stellaceae</taxon>
        <taxon>Stella</taxon>
    </lineage>
</organism>
<comment type="caution">
    <text evidence="7">The sequence shown here is derived from an EMBL/GenBank/DDBJ whole genome shotgun (WGS) entry which is preliminary data.</text>
</comment>
<dbReference type="InterPro" id="IPR000192">
    <property type="entry name" value="Aminotrans_V_dom"/>
</dbReference>
<dbReference type="GO" id="GO:0004760">
    <property type="term" value="F:L-serine-pyruvate transaminase activity"/>
    <property type="evidence" value="ECO:0007669"/>
    <property type="project" value="TreeGrafter"/>
</dbReference>
<evidence type="ECO:0000256" key="3">
    <source>
        <dbReference type="ARBA" id="ARBA00022898"/>
    </source>
</evidence>